<keyword evidence="5" id="KW-1185">Reference proteome</keyword>
<dbReference type="STRING" id="363999.A0A439CZ47"/>
<gene>
    <name evidence="4" type="ORF">EKO27_g7607</name>
</gene>
<keyword evidence="2" id="KW-0378">Hydrolase</keyword>
<feature type="domain" description="Beta-lactamase-related" evidence="3">
    <location>
        <begin position="5"/>
        <end position="292"/>
    </location>
</feature>
<evidence type="ECO:0000256" key="2">
    <source>
        <dbReference type="ARBA" id="ARBA00022801"/>
    </source>
</evidence>
<dbReference type="Proteomes" id="UP000286045">
    <property type="component" value="Unassembled WGS sequence"/>
</dbReference>
<evidence type="ECO:0000259" key="3">
    <source>
        <dbReference type="Pfam" id="PF00144"/>
    </source>
</evidence>
<evidence type="ECO:0000256" key="1">
    <source>
        <dbReference type="ARBA" id="ARBA00009009"/>
    </source>
</evidence>
<organism evidence="4 5">
    <name type="scientific">Xylaria grammica</name>
    <dbReference type="NCBI Taxonomy" id="363999"/>
    <lineage>
        <taxon>Eukaryota</taxon>
        <taxon>Fungi</taxon>
        <taxon>Dikarya</taxon>
        <taxon>Ascomycota</taxon>
        <taxon>Pezizomycotina</taxon>
        <taxon>Sordariomycetes</taxon>
        <taxon>Xylariomycetidae</taxon>
        <taxon>Xylariales</taxon>
        <taxon>Xylariaceae</taxon>
        <taxon>Xylaria</taxon>
    </lineage>
</organism>
<comment type="similarity">
    <text evidence="1">Belongs to the class-A beta-lactamase family.</text>
</comment>
<dbReference type="Pfam" id="PF00144">
    <property type="entry name" value="Beta-lactamase"/>
    <property type="match status" value="1"/>
</dbReference>
<evidence type="ECO:0000313" key="5">
    <source>
        <dbReference type="Proteomes" id="UP000286045"/>
    </source>
</evidence>
<dbReference type="EMBL" id="RYZI01000255">
    <property type="protein sequence ID" value="RWA07484.1"/>
    <property type="molecule type" value="Genomic_DNA"/>
</dbReference>
<protein>
    <recommendedName>
        <fullName evidence="3">Beta-lactamase-related domain-containing protein</fullName>
    </recommendedName>
</protein>
<comment type="caution">
    <text evidence="4">The sequence shown here is derived from an EMBL/GenBank/DDBJ whole genome shotgun (WGS) entry which is preliminary data.</text>
</comment>
<dbReference type="PANTHER" id="PTHR43283:SF17">
    <property type="entry name" value="(LOVD), PUTATIVE (AFU_ORTHOLOGUE AFUA_5G00920)-RELATED"/>
    <property type="match status" value="1"/>
</dbReference>
<dbReference type="Gene3D" id="3.40.710.10">
    <property type="entry name" value="DD-peptidase/beta-lactamase superfamily"/>
    <property type="match status" value="1"/>
</dbReference>
<dbReference type="GO" id="GO:0016787">
    <property type="term" value="F:hydrolase activity"/>
    <property type="evidence" value="ECO:0007669"/>
    <property type="project" value="UniProtKB-KW"/>
</dbReference>
<dbReference type="AlphaFoldDB" id="A0A439CZ47"/>
<sequence>MQDTERAFEQAVQSGQIPGVVLMAKDRSGAKINYTRCYGFRTARRDNAPVETTIMEVDSPMRLASACKIITTVMAMQCVERKLLHLDEDVSGILPEVGNMMVLEGFDSDSRPRMRKPEAVVTLRSLLTHTSGISYIVEHPDLIRYRDLGHIARPDAGRVVDRYNYPLVSDPGRCWSYGPGLEWAGKLVERVSGLSLEEYLQQNICAPLGVADMTFKLQQRPDMKARRADMSKRDAEGVPRNEDASYYRADPEDCFGGMGIFASPRAFMAVLHSLLAKDGKLLAAGTIETMFRPQLDALCEQSLNDEIDARQKTNHGGLLPRTGIRRSHGLGGLMILENCDGMDWRRQGSMSWGGFPNVYWVSKYQAISPSHEPMDVDGICRSALIQRRVSVS</sequence>
<proteinExistence type="inferred from homology"/>
<dbReference type="InterPro" id="IPR001466">
    <property type="entry name" value="Beta-lactam-related"/>
</dbReference>
<evidence type="ECO:0000313" key="4">
    <source>
        <dbReference type="EMBL" id="RWA07484.1"/>
    </source>
</evidence>
<dbReference type="SUPFAM" id="SSF56601">
    <property type="entry name" value="beta-lactamase/transpeptidase-like"/>
    <property type="match status" value="1"/>
</dbReference>
<dbReference type="InterPro" id="IPR050789">
    <property type="entry name" value="Diverse_Enzym_Activities"/>
</dbReference>
<name>A0A439CZ47_9PEZI</name>
<accession>A0A439CZ47</accession>
<dbReference type="InterPro" id="IPR012338">
    <property type="entry name" value="Beta-lactam/transpept-like"/>
</dbReference>
<dbReference type="PANTHER" id="PTHR43283">
    <property type="entry name" value="BETA-LACTAMASE-RELATED"/>
    <property type="match status" value="1"/>
</dbReference>
<reference evidence="4 5" key="1">
    <citation type="submission" date="2018-12" db="EMBL/GenBank/DDBJ databases">
        <title>Draft genome sequence of Xylaria grammica IHI A82.</title>
        <authorList>
            <person name="Buettner E."/>
            <person name="Kellner H."/>
        </authorList>
    </citation>
    <scope>NUCLEOTIDE SEQUENCE [LARGE SCALE GENOMIC DNA]</scope>
    <source>
        <strain evidence="4 5">IHI A82</strain>
    </source>
</reference>